<dbReference type="CDD" id="cd00165">
    <property type="entry name" value="S4"/>
    <property type="match status" value="1"/>
</dbReference>
<comment type="caution">
    <text evidence="5">The sequence shown here is derived from an EMBL/GenBank/DDBJ whole genome shotgun (WGS) entry which is preliminary data.</text>
</comment>
<dbReference type="PANTHER" id="PTHR32319">
    <property type="entry name" value="BACTERIAL HEMOLYSIN-LIKE PROTEIN"/>
    <property type="match status" value="1"/>
</dbReference>
<dbReference type="GO" id="GO:0032259">
    <property type="term" value="P:methylation"/>
    <property type="evidence" value="ECO:0007669"/>
    <property type="project" value="UniProtKB-KW"/>
</dbReference>
<protein>
    <submittedName>
        <fullName evidence="5">TlyA family RNA methyltransferase</fullName>
    </submittedName>
</protein>
<dbReference type="Proteomes" id="UP000264589">
    <property type="component" value="Unassembled WGS sequence"/>
</dbReference>
<dbReference type="InterPro" id="IPR002942">
    <property type="entry name" value="S4_RNA-bd"/>
</dbReference>
<sequence>MTRLDAYLVETGAVRSRERAKDAIKAGLVRVDGEVVRKASLVIRPEQDVTCEGETHSYVSRAALKLVHGLEHFCLSPKGRICLDLGASTGGFCEVLLEGGAARIYAVDVGHGQLHESLLNDPRIMNMEGVHAKALSSETVPDPIEFLTCDVSFISLLKALPPAMALCTPSAEMVVLIKPQFEVGPDNIGKGGLVSLSAEEQRAFAETHILPEIEALGWEILGLTESPIKGGDGNTEFLLGARRHGEA</sequence>
<gene>
    <name evidence="5" type="ORF">DX908_01085</name>
</gene>
<reference evidence="5 6" key="1">
    <citation type="submission" date="2018-08" db="EMBL/GenBank/DDBJ databases">
        <title>Parvularcula sp. SM1705, isolated from surface water of the South Sea China.</title>
        <authorList>
            <person name="Sun L."/>
        </authorList>
    </citation>
    <scope>NUCLEOTIDE SEQUENCE [LARGE SCALE GENOMIC DNA]</scope>
    <source>
        <strain evidence="5 6">SM1705</strain>
    </source>
</reference>
<accession>A0A371REX0</accession>
<dbReference type="Gene3D" id="3.40.50.150">
    <property type="entry name" value="Vaccinia Virus protein VP39"/>
    <property type="match status" value="1"/>
</dbReference>
<dbReference type="PROSITE" id="PS50889">
    <property type="entry name" value="S4"/>
    <property type="match status" value="1"/>
</dbReference>
<dbReference type="InterPro" id="IPR029063">
    <property type="entry name" value="SAM-dependent_MTases_sf"/>
</dbReference>
<feature type="domain" description="RNA-binding S4" evidence="4">
    <location>
        <begin position="2"/>
        <end position="65"/>
    </location>
</feature>
<evidence type="ECO:0000256" key="1">
    <source>
        <dbReference type="ARBA" id="ARBA00022884"/>
    </source>
</evidence>
<dbReference type="GO" id="GO:0003723">
    <property type="term" value="F:RNA binding"/>
    <property type="evidence" value="ECO:0007669"/>
    <property type="project" value="UniProtKB-KW"/>
</dbReference>
<name>A0A371REX0_9PROT</name>
<dbReference type="EMBL" id="QUQO01000001">
    <property type="protein sequence ID" value="RFB03998.1"/>
    <property type="molecule type" value="Genomic_DNA"/>
</dbReference>
<dbReference type="RefSeq" id="WP_116390626.1">
    <property type="nucleotide sequence ID" value="NZ_QUQO01000001.1"/>
</dbReference>
<keyword evidence="5" id="KW-0808">Transferase</keyword>
<dbReference type="SUPFAM" id="SSF55174">
    <property type="entry name" value="Alpha-L RNA-binding motif"/>
    <property type="match status" value="1"/>
</dbReference>
<dbReference type="InParanoid" id="A0A371REX0"/>
<dbReference type="PANTHER" id="PTHR32319:SF0">
    <property type="entry name" value="BACTERIAL HEMOLYSIN-LIKE PROTEIN"/>
    <property type="match status" value="1"/>
</dbReference>
<dbReference type="InterPro" id="IPR036986">
    <property type="entry name" value="S4_RNA-bd_sf"/>
</dbReference>
<dbReference type="InterPro" id="IPR002877">
    <property type="entry name" value="RNA_MeTrfase_FtsJ_dom"/>
</dbReference>
<dbReference type="GO" id="GO:0008168">
    <property type="term" value="F:methyltransferase activity"/>
    <property type="evidence" value="ECO:0007669"/>
    <property type="project" value="UniProtKB-KW"/>
</dbReference>
<dbReference type="SUPFAM" id="SSF53335">
    <property type="entry name" value="S-adenosyl-L-methionine-dependent methyltransferases"/>
    <property type="match status" value="1"/>
</dbReference>
<keyword evidence="6" id="KW-1185">Reference proteome</keyword>
<dbReference type="CDD" id="cd02440">
    <property type="entry name" value="AdoMet_MTases"/>
    <property type="match status" value="1"/>
</dbReference>
<comment type="similarity">
    <text evidence="2">Belongs to the TlyA family.</text>
</comment>
<organism evidence="5 6">
    <name type="scientific">Parvularcula marina</name>
    <dbReference type="NCBI Taxonomy" id="2292771"/>
    <lineage>
        <taxon>Bacteria</taxon>
        <taxon>Pseudomonadati</taxon>
        <taxon>Pseudomonadota</taxon>
        <taxon>Alphaproteobacteria</taxon>
        <taxon>Parvularculales</taxon>
        <taxon>Parvularculaceae</taxon>
        <taxon>Parvularcula</taxon>
    </lineage>
</organism>
<evidence type="ECO:0000313" key="6">
    <source>
        <dbReference type="Proteomes" id="UP000264589"/>
    </source>
</evidence>
<keyword evidence="5" id="KW-0489">Methyltransferase</keyword>
<dbReference type="NCBIfam" id="TIGR00478">
    <property type="entry name" value="tly"/>
    <property type="match status" value="1"/>
</dbReference>
<dbReference type="Pfam" id="PF01728">
    <property type="entry name" value="FtsJ"/>
    <property type="match status" value="1"/>
</dbReference>
<evidence type="ECO:0000313" key="5">
    <source>
        <dbReference type="EMBL" id="RFB03998.1"/>
    </source>
</evidence>
<evidence type="ECO:0000256" key="3">
    <source>
        <dbReference type="PROSITE-ProRule" id="PRU00182"/>
    </source>
</evidence>
<dbReference type="InterPro" id="IPR004538">
    <property type="entry name" value="Hemolysin_A/TlyA"/>
</dbReference>
<dbReference type="InterPro" id="IPR047048">
    <property type="entry name" value="TlyA"/>
</dbReference>
<dbReference type="OrthoDB" id="9784736at2"/>
<dbReference type="PIRSF" id="PIRSF005578">
    <property type="entry name" value="TlyA"/>
    <property type="match status" value="1"/>
</dbReference>
<dbReference type="AlphaFoldDB" id="A0A371REX0"/>
<evidence type="ECO:0000259" key="4">
    <source>
        <dbReference type="SMART" id="SM00363"/>
    </source>
</evidence>
<evidence type="ECO:0000256" key="2">
    <source>
        <dbReference type="ARBA" id="ARBA00029460"/>
    </source>
</evidence>
<dbReference type="SMART" id="SM00363">
    <property type="entry name" value="S4"/>
    <property type="match status" value="1"/>
</dbReference>
<dbReference type="Gene3D" id="3.10.290.10">
    <property type="entry name" value="RNA-binding S4 domain"/>
    <property type="match status" value="1"/>
</dbReference>
<proteinExistence type="inferred from homology"/>
<dbReference type="Pfam" id="PF01479">
    <property type="entry name" value="S4"/>
    <property type="match status" value="1"/>
</dbReference>
<keyword evidence="1 3" id="KW-0694">RNA-binding</keyword>